<gene>
    <name evidence="1" type="ORF">PGCG_00268</name>
</gene>
<keyword evidence="2" id="KW-1185">Reference proteome</keyword>
<dbReference type="EMBL" id="KC662249">
    <property type="protein sequence ID" value="AGM15579.1"/>
    <property type="molecule type" value="Genomic_DNA"/>
</dbReference>
<accession>A0AC59EXI8</accession>
<sequence>MSSTFGDLGSAVVIIFTFAMIHVLLVVSTGIANIRNNWDKYKCNPGVMPFAAVFGHDVKDNFDQCIKTTQVDFMGPFLEPVYQSLGYFAQSGSAYTDMFESMKITGNAQGSSAGSFAEDARQRLYKMGDSSNKIFMGVVDTFSKLTATITLLYNTLQSGLVAGKSAWKELPGTFIKIASVGSM</sequence>
<name>A0AC59EXI8_9VIRU</name>
<evidence type="ECO:0000313" key="2">
    <source>
        <dbReference type="Proteomes" id="UP000204225"/>
    </source>
</evidence>
<protein>
    <submittedName>
        <fullName evidence="1">Uncharacterized protein</fullName>
    </submittedName>
</protein>
<evidence type="ECO:0000313" key="1">
    <source>
        <dbReference type="EMBL" id="AGM15579.1"/>
    </source>
</evidence>
<reference evidence="1 2" key="1">
    <citation type="journal article" date="2013" name="Proc. Natl. Acad. Sci. U.S.A.">
        <title>Genome of Phaeocystis globosa virus PgV-16T highlights the common ancestry of the largest known DNA viruses infecting eukaryotes.</title>
        <authorList>
            <person name="Santini S."/>
            <person name="Jeudy S."/>
            <person name="Bartoli J."/>
            <person name="Poirot O."/>
            <person name="Lescot M."/>
            <person name="Abergel C."/>
            <person name="Barbe V."/>
            <person name="Wommack K.E."/>
            <person name="Noordeloos A.A."/>
            <person name="Brussaard C.P."/>
            <person name="Claverie J.M."/>
        </authorList>
    </citation>
    <scope>NUCLEOTIDE SEQUENCE [LARGE SCALE GENOMIC DNA]</scope>
    <source>
        <strain evidence="1 2">16T</strain>
    </source>
</reference>
<proteinExistence type="predicted"/>
<dbReference type="Proteomes" id="UP000204225">
    <property type="component" value="Segment"/>
</dbReference>
<organism evidence="1 2">
    <name type="scientific">Phaeocystis globosa virus PgV-16T</name>
    <dbReference type="NCBI Taxonomy" id="3071227"/>
    <lineage>
        <taxon>Viruses</taxon>
        <taxon>Varidnaviria</taxon>
        <taxon>Bamfordvirae</taxon>
        <taxon>Nucleocytoviricota</taxon>
        <taxon>Megaviricetes</taxon>
        <taxon>Imitervirales</taxon>
        <taxon>Mesomimiviridae</taxon>
        <taxon>Tethysvirus</taxon>
        <taxon>Tethysvirus hollandense</taxon>
    </lineage>
</organism>